<organism evidence="1 2">
    <name type="scientific">Mycteria americana</name>
    <name type="common">Wood stork</name>
    <dbReference type="NCBI Taxonomy" id="33587"/>
    <lineage>
        <taxon>Eukaryota</taxon>
        <taxon>Metazoa</taxon>
        <taxon>Chordata</taxon>
        <taxon>Craniata</taxon>
        <taxon>Vertebrata</taxon>
        <taxon>Euteleostomi</taxon>
        <taxon>Archelosauria</taxon>
        <taxon>Archosauria</taxon>
        <taxon>Dinosauria</taxon>
        <taxon>Saurischia</taxon>
        <taxon>Theropoda</taxon>
        <taxon>Coelurosauria</taxon>
        <taxon>Aves</taxon>
        <taxon>Neognathae</taxon>
        <taxon>Neoaves</taxon>
        <taxon>Aequornithes</taxon>
        <taxon>Ciconiiformes</taxon>
        <taxon>Ciconiidae</taxon>
        <taxon>Mycteria</taxon>
    </lineage>
</organism>
<dbReference type="Proteomes" id="UP001333110">
    <property type="component" value="Unassembled WGS sequence"/>
</dbReference>
<evidence type="ECO:0000313" key="2">
    <source>
        <dbReference type="Proteomes" id="UP001333110"/>
    </source>
</evidence>
<accession>A0AAN7NQA6</accession>
<evidence type="ECO:0000313" key="1">
    <source>
        <dbReference type="EMBL" id="KAK4820462.1"/>
    </source>
</evidence>
<name>A0AAN7NQA6_MYCAM</name>
<gene>
    <name evidence="1" type="ORF">QYF61_027039</name>
</gene>
<dbReference type="AlphaFoldDB" id="A0AAN7NQA6"/>
<sequence>MTPSAWATLIGECAAYKKYGSKKWMQKSTSARSVDHGSRGMEGGALPFSYVAERPLDQMVGWRREWEWNEWAPRDVYCTALKQHQIPINIKAKCVQRQGTEKSYLKREELGENLRLDKNDKKKKHSYALTAWLAKVTQLSEADSPFSVTKQFRPVLIAFCWNLRDLLQRIQNCIADNMKLSGAADRPGGCAVI</sequence>
<keyword evidence="2" id="KW-1185">Reference proteome</keyword>
<comment type="caution">
    <text evidence="1">The sequence shown here is derived from an EMBL/GenBank/DDBJ whole genome shotgun (WGS) entry which is preliminary data.</text>
</comment>
<reference evidence="1 2" key="1">
    <citation type="journal article" date="2023" name="J. Hered.">
        <title>Chromosome-level genome of the wood stork (Mycteria americana) provides insight into avian chromosome evolution.</title>
        <authorList>
            <person name="Flamio R. Jr."/>
            <person name="Ramstad K.M."/>
        </authorList>
    </citation>
    <scope>NUCLEOTIDE SEQUENCE [LARGE SCALE GENOMIC DNA]</scope>
    <source>
        <strain evidence="1">JAX WOST 10</strain>
    </source>
</reference>
<dbReference type="EMBL" id="JAUNZN010000006">
    <property type="protein sequence ID" value="KAK4820462.1"/>
    <property type="molecule type" value="Genomic_DNA"/>
</dbReference>
<proteinExistence type="predicted"/>
<protein>
    <submittedName>
        <fullName evidence="1">Uncharacterized protein</fullName>
    </submittedName>
</protein>